<dbReference type="GeneID" id="24438982"/>
<dbReference type="RefSeq" id="XP_012653455.1">
    <property type="nucleotide sequence ID" value="XM_012798001.1"/>
</dbReference>
<evidence type="ECO:0000313" key="2">
    <source>
        <dbReference type="Proteomes" id="UP000009168"/>
    </source>
</evidence>
<organism evidence="1 2">
    <name type="scientific">Tetrahymena thermophila (strain SB210)</name>
    <dbReference type="NCBI Taxonomy" id="312017"/>
    <lineage>
        <taxon>Eukaryota</taxon>
        <taxon>Sar</taxon>
        <taxon>Alveolata</taxon>
        <taxon>Ciliophora</taxon>
        <taxon>Intramacronucleata</taxon>
        <taxon>Oligohymenophorea</taxon>
        <taxon>Hymenostomatida</taxon>
        <taxon>Tetrahymenina</taxon>
        <taxon>Tetrahymenidae</taxon>
        <taxon>Tetrahymena</taxon>
    </lineage>
</organism>
<dbReference type="Proteomes" id="UP000009168">
    <property type="component" value="Unassembled WGS sequence"/>
</dbReference>
<protein>
    <submittedName>
        <fullName evidence="1">Uncharacterized protein</fullName>
    </submittedName>
</protein>
<keyword evidence="2" id="KW-1185">Reference proteome</keyword>
<dbReference type="KEGG" id="tet:TTHERM_000442049"/>
<dbReference type="InParanoid" id="W7XC13"/>
<evidence type="ECO:0000313" key="1">
    <source>
        <dbReference type="EMBL" id="EWS73993.1"/>
    </source>
</evidence>
<dbReference type="EMBL" id="GG662665">
    <property type="protein sequence ID" value="EWS73993.1"/>
    <property type="molecule type" value="Genomic_DNA"/>
</dbReference>
<reference evidence="2" key="1">
    <citation type="journal article" date="2006" name="PLoS Biol.">
        <title>Macronuclear genome sequence of the ciliate Tetrahymena thermophila, a model eukaryote.</title>
        <authorList>
            <person name="Eisen J.A."/>
            <person name="Coyne R.S."/>
            <person name="Wu M."/>
            <person name="Wu D."/>
            <person name="Thiagarajan M."/>
            <person name="Wortman J.R."/>
            <person name="Badger J.H."/>
            <person name="Ren Q."/>
            <person name="Amedeo P."/>
            <person name="Jones K.M."/>
            <person name="Tallon L.J."/>
            <person name="Delcher A.L."/>
            <person name="Salzberg S.L."/>
            <person name="Silva J.C."/>
            <person name="Haas B.J."/>
            <person name="Majoros W.H."/>
            <person name="Farzad M."/>
            <person name="Carlton J.M."/>
            <person name="Smith R.K. Jr."/>
            <person name="Garg J."/>
            <person name="Pearlman R.E."/>
            <person name="Karrer K.M."/>
            <person name="Sun L."/>
            <person name="Manning G."/>
            <person name="Elde N.C."/>
            <person name="Turkewitz A.P."/>
            <person name="Asai D.J."/>
            <person name="Wilkes D.E."/>
            <person name="Wang Y."/>
            <person name="Cai H."/>
            <person name="Collins K."/>
            <person name="Stewart B.A."/>
            <person name="Lee S.R."/>
            <person name="Wilamowska K."/>
            <person name="Weinberg Z."/>
            <person name="Ruzzo W.L."/>
            <person name="Wloga D."/>
            <person name="Gaertig J."/>
            <person name="Frankel J."/>
            <person name="Tsao C.-C."/>
            <person name="Gorovsky M.A."/>
            <person name="Keeling P.J."/>
            <person name="Waller R.F."/>
            <person name="Patron N.J."/>
            <person name="Cherry J.M."/>
            <person name="Stover N.A."/>
            <person name="Krieger C.J."/>
            <person name="del Toro C."/>
            <person name="Ryder H.F."/>
            <person name="Williamson S.C."/>
            <person name="Barbeau R.A."/>
            <person name="Hamilton E.P."/>
            <person name="Orias E."/>
        </authorList>
    </citation>
    <scope>NUCLEOTIDE SEQUENCE [LARGE SCALE GENOMIC DNA]</scope>
    <source>
        <strain evidence="2">SB210</strain>
    </source>
</reference>
<proteinExistence type="predicted"/>
<name>W7XC13_TETTS</name>
<dbReference type="AlphaFoldDB" id="W7XC13"/>
<sequence length="90" mass="10596">MIIINQFSYSEIIHITAKQIVSRFNLKKIEELVQANQLKIFNVEATYQIRQQNRGLCVSNKVQQIKQLQQQTLKVYTLKQTKLAYNITNI</sequence>
<gene>
    <name evidence="1" type="ORF">TTHERM_000442049</name>
</gene>
<accession>W7XC13</accession>